<comment type="caution">
    <text evidence="2">The sequence shown here is derived from an EMBL/GenBank/DDBJ whole genome shotgun (WGS) entry which is preliminary data.</text>
</comment>
<evidence type="ECO:0000313" key="2">
    <source>
        <dbReference type="EMBL" id="TVX78702.1"/>
    </source>
</evidence>
<dbReference type="AlphaFoldDB" id="A0A8B5XVL0"/>
<dbReference type="RefSeq" id="WP_328103193.1">
    <property type="nucleotide sequence ID" value="NZ_JARMTY010000005.1"/>
</dbReference>
<evidence type="ECO:0000313" key="3">
    <source>
        <dbReference type="Proteomes" id="UP000317770"/>
    </source>
</evidence>
<keyword evidence="1" id="KW-0812">Transmembrane</keyword>
<dbReference type="EMBL" id="VNKI01000009">
    <property type="protein sequence ID" value="TVX78702.1"/>
    <property type="molecule type" value="Genomic_DNA"/>
</dbReference>
<proteinExistence type="predicted"/>
<dbReference type="Proteomes" id="UP000317770">
    <property type="component" value="Unassembled WGS sequence"/>
</dbReference>
<sequence length="105" mass="12284">MEIVLRLGHYCIERRWNMSQVNPKTKIYFWLSVTLLICGIVSWIPYLVFKIEESYGMLTFVINPIGVVLGSFSNNRLIAFSNLFMVFSFIPVMIFVYLTKGYIPM</sequence>
<protein>
    <submittedName>
        <fullName evidence="2">Uncharacterized protein</fullName>
    </submittedName>
</protein>
<feature type="transmembrane region" description="Helical" evidence="1">
    <location>
        <begin position="27"/>
        <end position="48"/>
    </location>
</feature>
<evidence type="ECO:0000256" key="1">
    <source>
        <dbReference type="SAM" id="Phobius"/>
    </source>
</evidence>
<accession>A0A8B5XVL0</accession>
<feature type="transmembrane region" description="Helical" evidence="1">
    <location>
        <begin position="78"/>
        <end position="98"/>
    </location>
</feature>
<organism evidence="2 3">
    <name type="scientific">Peribacillus simplex</name>
    <dbReference type="NCBI Taxonomy" id="1478"/>
    <lineage>
        <taxon>Bacteria</taxon>
        <taxon>Bacillati</taxon>
        <taxon>Bacillota</taxon>
        <taxon>Bacilli</taxon>
        <taxon>Bacillales</taxon>
        <taxon>Bacillaceae</taxon>
        <taxon>Peribacillus</taxon>
    </lineage>
</organism>
<feature type="transmembrane region" description="Helical" evidence="1">
    <location>
        <begin position="55"/>
        <end position="72"/>
    </location>
</feature>
<keyword evidence="1" id="KW-0472">Membrane</keyword>
<reference evidence="2 3" key="1">
    <citation type="submission" date="2019-07" db="EMBL/GenBank/DDBJ databases">
        <title>Genome assembly of Bacillus simplex strain GGC-P6A.</title>
        <authorList>
            <person name="Jennings M.E."/>
            <person name="Barton H.A."/>
        </authorList>
    </citation>
    <scope>NUCLEOTIDE SEQUENCE [LARGE SCALE GENOMIC DNA]</scope>
    <source>
        <strain evidence="2 3">GGC-P6A</strain>
    </source>
</reference>
<gene>
    <name evidence="2" type="ORF">FQP34_19440</name>
</gene>
<name>A0A8B5XVL0_9BACI</name>
<keyword evidence="1" id="KW-1133">Transmembrane helix</keyword>